<dbReference type="InterPro" id="IPR050301">
    <property type="entry name" value="NTE"/>
</dbReference>
<reference evidence="5" key="1">
    <citation type="submission" date="2019-03" db="EMBL/GenBank/DDBJ databases">
        <title>Single cell metagenomics reveals metabolic interactions within the superorganism composed of flagellate Streblomastix strix and complex community of Bacteroidetes bacteria on its surface.</title>
        <authorList>
            <person name="Treitli S.C."/>
            <person name="Kolisko M."/>
            <person name="Husnik F."/>
            <person name="Keeling P."/>
            <person name="Hampl V."/>
        </authorList>
    </citation>
    <scope>NUCLEOTIDE SEQUENCE</scope>
    <source>
        <strain evidence="5">STM</strain>
    </source>
</reference>
<gene>
    <name evidence="5" type="ORF">EZS27_032948</name>
</gene>
<feature type="domain" description="PNPLA" evidence="4">
    <location>
        <begin position="25"/>
        <end position="138"/>
    </location>
</feature>
<dbReference type="GO" id="GO:0016042">
    <property type="term" value="P:lipid catabolic process"/>
    <property type="evidence" value="ECO:0007669"/>
    <property type="project" value="UniProtKB-KW"/>
</dbReference>
<name>A0A5J4Q4F5_9ZZZZ</name>
<evidence type="ECO:0000259" key="4">
    <source>
        <dbReference type="PROSITE" id="PS51635"/>
    </source>
</evidence>
<organism evidence="5">
    <name type="scientific">termite gut metagenome</name>
    <dbReference type="NCBI Taxonomy" id="433724"/>
    <lineage>
        <taxon>unclassified sequences</taxon>
        <taxon>metagenomes</taxon>
        <taxon>organismal metagenomes</taxon>
    </lineage>
</organism>
<dbReference type="InterPro" id="IPR002641">
    <property type="entry name" value="PNPLA_dom"/>
</dbReference>
<protein>
    <submittedName>
        <fullName evidence="5">Putative NTE family protein</fullName>
    </submittedName>
</protein>
<evidence type="ECO:0000256" key="3">
    <source>
        <dbReference type="ARBA" id="ARBA00023098"/>
    </source>
</evidence>
<keyword evidence="2" id="KW-0442">Lipid degradation</keyword>
<dbReference type="Pfam" id="PF01734">
    <property type="entry name" value="Patatin"/>
    <property type="match status" value="1"/>
</dbReference>
<dbReference type="AlphaFoldDB" id="A0A5J4Q4F5"/>
<sequence length="138" mass="15346">MKKVLLFLFLYLWLFPTSQAQSVGLVLSGGGAKGLTHVGVIRALEKNNIPIDYIAGTSIGAVVASLYAMGYTPDEMKALIGSDSFKLWYSGEVEREYVYYFSKNPSTPELFSFSFPLKKSSKTKKLQFFPESVVNPIQ</sequence>
<accession>A0A5J4Q4F5</accession>
<dbReference type="PANTHER" id="PTHR14226:SF29">
    <property type="entry name" value="NEUROPATHY TARGET ESTERASE SWS"/>
    <property type="match status" value="1"/>
</dbReference>
<evidence type="ECO:0000313" key="5">
    <source>
        <dbReference type="EMBL" id="KAA6316796.1"/>
    </source>
</evidence>
<dbReference type="Gene3D" id="3.40.1090.10">
    <property type="entry name" value="Cytosolic phospholipase A2 catalytic domain"/>
    <property type="match status" value="1"/>
</dbReference>
<dbReference type="EMBL" id="SNRY01004753">
    <property type="protein sequence ID" value="KAA6316796.1"/>
    <property type="molecule type" value="Genomic_DNA"/>
</dbReference>
<dbReference type="PANTHER" id="PTHR14226">
    <property type="entry name" value="NEUROPATHY TARGET ESTERASE/SWISS CHEESE D.MELANOGASTER"/>
    <property type="match status" value="1"/>
</dbReference>
<dbReference type="PROSITE" id="PS51635">
    <property type="entry name" value="PNPLA"/>
    <property type="match status" value="1"/>
</dbReference>
<dbReference type="GO" id="GO:0016787">
    <property type="term" value="F:hydrolase activity"/>
    <property type="evidence" value="ECO:0007669"/>
    <property type="project" value="UniProtKB-KW"/>
</dbReference>
<dbReference type="SUPFAM" id="SSF52151">
    <property type="entry name" value="FabD/lysophospholipase-like"/>
    <property type="match status" value="1"/>
</dbReference>
<feature type="non-terminal residue" evidence="5">
    <location>
        <position position="138"/>
    </location>
</feature>
<dbReference type="InterPro" id="IPR016035">
    <property type="entry name" value="Acyl_Trfase/lysoPLipase"/>
</dbReference>
<comment type="caution">
    <text evidence="5">The sequence shown here is derived from an EMBL/GenBank/DDBJ whole genome shotgun (WGS) entry which is preliminary data.</text>
</comment>
<proteinExistence type="predicted"/>
<keyword evidence="1" id="KW-0378">Hydrolase</keyword>
<keyword evidence="3" id="KW-0443">Lipid metabolism</keyword>
<evidence type="ECO:0000256" key="2">
    <source>
        <dbReference type="ARBA" id="ARBA00022963"/>
    </source>
</evidence>
<evidence type="ECO:0000256" key="1">
    <source>
        <dbReference type="ARBA" id="ARBA00022801"/>
    </source>
</evidence>